<feature type="domain" description="SpaA-like prealbumin fold" evidence="4">
    <location>
        <begin position="498"/>
        <end position="600"/>
    </location>
</feature>
<keyword evidence="2" id="KW-0472">Membrane</keyword>
<gene>
    <name evidence="5" type="ORF">BBK15_09720</name>
</gene>
<evidence type="ECO:0000256" key="3">
    <source>
        <dbReference type="SAM" id="SignalP"/>
    </source>
</evidence>
<feature type="signal peptide" evidence="3">
    <location>
        <begin position="1"/>
        <end position="28"/>
    </location>
</feature>
<dbReference type="PROSITE" id="PS51257">
    <property type="entry name" value="PROKAR_LIPOPROTEIN"/>
    <property type="match status" value="1"/>
</dbReference>
<dbReference type="Gene3D" id="2.60.40.10">
    <property type="entry name" value="Immunoglobulins"/>
    <property type="match status" value="1"/>
</dbReference>
<protein>
    <recommendedName>
        <fullName evidence="4">SpaA-like prealbumin fold domain-containing protein</fullName>
    </recommendedName>
</protein>
<organism evidence="5 6">
    <name type="scientific">Bifidobacterium adolescentis</name>
    <dbReference type="NCBI Taxonomy" id="1680"/>
    <lineage>
        <taxon>Bacteria</taxon>
        <taxon>Bacillati</taxon>
        <taxon>Actinomycetota</taxon>
        <taxon>Actinomycetes</taxon>
        <taxon>Bifidobacteriales</taxon>
        <taxon>Bifidobacteriaceae</taxon>
        <taxon>Bifidobacterium</taxon>
    </lineage>
</organism>
<evidence type="ECO:0000313" key="5">
    <source>
        <dbReference type="EMBL" id="OFA33654.1"/>
    </source>
</evidence>
<evidence type="ECO:0000256" key="2">
    <source>
        <dbReference type="SAM" id="Phobius"/>
    </source>
</evidence>
<sequence>MGHTKRILASTMAMATLAALACAPAANAATPLSLTVNAGDNQNTLKGRRLTAYRLADYVDGTYVSTDGRYKDLDGVAVHTPDALKSALDPVLAKVTGVNGENVANLPGWADSGKDPIAWMGGFRQHDGSDQSIGTFGFGWNESGPQHMGTNSPDKAYVGTVREFADQIAKDATALAAVKTQPHSATVTCQAGASCTIPIDDSGVYMILDTGSDTTWTGTLNGLNATYNVGSAQPMIVPSKPSDADLATVSGYNQPMDRDRLGTTGKLGEITIKNVDDQEVLPPGNQIPPKKRDESVAAGKDAADNASDVGDVIPYVVHYRVPDLSAYRNAKDNGRPWIYTYRVSDQTTKGLRINSVPTATITDTAGRTVSIPLTHVTTLPNMPNGANDSSAAGQTTEPAEAWYYLDQQDGDASHMVIGLGRWLVDHYGDLAANDKTKTLYGHQVEIKYSAQVTEKALDNGNKVNNRNHLVYSNQPEDVTSARTTTTPDVVVKQWTYDIDLHKRAATSYKGLAGAEFDVAVKDNGNASDSKANGSALKLVKTADGVYREAKPGENGSNHVVTGPDGLLRLRGLDLGVYTLKETKAPTDYQPLKSSEDITIAAKFTDDKSNYVTPDAQTEATETITQNNSIIPLVRPMLTFRADTSKLPAGLTITKTVGSQTAKWSGQDASKRYYADDKTNWVPADLTLLNQPINVMLAKTGGTILFGTVMAAGLALLAIGAAIVSRRRETR</sequence>
<keyword evidence="2" id="KW-0812">Transmembrane</keyword>
<dbReference type="Gene3D" id="2.60.40.740">
    <property type="match status" value="1"/>
</dbReference>
<dbReference type="GO" id="GO:0005975">
    <property type="term" value="P:carbohydrate metabolic process"/>
    <property type="evidence" value="ECO:0007669"/>
    <property type="project" value="UniProtKB-ARBA"/>
</dbReference>
<dbReference type="RefSeq" id="WP_070123027.1">
    <property type="nucleotide sequence ID" value="NZ_MAXD01000014.1"/>
</dbReference>
<dbReference type="InterPro" id="IPR013783">
    <property type="entry name" value="Ig-like_fold"/>
</dbReference>
<evidence type="ECO:0000256" key="1">
    <source>
        <dbReference type="SAM" id="MobiDB-lite"/>
    </source>
</evidence>
<comment type="caution">
    <text evidence="5">The sequence shown here is derived from an EMBL/GenBank/DDBJ whole genome shotgun (WGS) entry which is preliminary data.</text>
</comment>
<evidence type="ECO:0000259" key="4">
    <source>
        <dbReference type="Pfam" id="PF17802"/>
    </source>
</evidence>
<evidence type="ECO:0000313" key="6">
    <source>
        <dbReference type="Proteomes" id="UP000175684"/>
    </source>
</evidence>
<dbReference type="Proteomes" id="UP000175684">
    <property type="component" value="Unassembled WGS sequence"/>
</dbReference>
<feature type="region of interest" description="Disordered" evidence="1">
    <location>
        <begin position="278"/>
        <end position="303"/>
    </location>
</feature>
<dbReference type="EMBL" id="MAXD01000014">
    <property type="protein sequence ID" value="OFA33654.1"/>
    <property type="molecule type" value="Genomic_DNA"/>
</dbReference>
<feature type="chain" id="PRO_5009208518" description="SpaA-like prealbumin fold domain-containing protein" evidence="3">
    <location>
        <begin position="29"/>
        <end position="730"/>
    </location>
</feature>
<proteinExistence type="predicted"/>
<keyword evidence="3" id="KW-0732">Signal</keyword>
<dbReference type="AlphaFoldDB" id="A0A1E7XXT5"/>
<dbReference type="OrthoDB" id="3223305at2"/>
<reference evidence="5 6" key="1">
    <citation type="submission" date="2016-07" db="EMBL/GenBank/DDBJ databases">
        <title>Draft Genome Sequence of Bifidobacterium adolescentis strain Km 4.</title>
        <authorList>
            <person name="Danilenko V.N."/>
        </authorList>
    </citation>
    <scope>NUCLEOTIDE SEQUENCE [LARGE SCALE GENOMIC DNA]</scope>
    <source>
        <strain evidence="5 6">Km 4</strain>
    </source>
</reference>
<dbReference type="Pfam" id="PF17802">
    <property type="entry name" value="SpaA"/>
    <property type="match status" value="1"/>
</dbReference>
<feature type="transmembrane region" description="Helical" evidence="2">
    <location>
        <begin position="703"/>
        <end position="723"/>
    </location>
</feature>
<dbReference type="InterPro" id="IPR041033">
    <property type="entry name" value="SpaA_PFL_dom_1"/>
</dbReference>
<accession>A0A1E7XXT5</accession>
<name>A0A1E7XXT5_BIFAD</name>
<keyword evidence="2" id="KW-1133">Transmembrane helix</keyword>